<dbReference type="Pfam" id="PF14322">
    <property type="entry name" value="SusD-like_3"/>
    <property type="match status" value="1"/>
</dbReference>
<keyword evidence="4" id="KW-0472">Membrane</keyword>
<evidence type="ECO:0000256" key="4">
    <source>
        <dbReference type="ARBA" id="ARBA00023136"/>
    </source>
</evidence>
<dbReference type="GO" id="GO:0009279">
    <property type="term" value="C:cell outer membrane"/>
    <property type="evidence" value="ECO:0007669"/>
    <property type="project" value="UniProtKB-SubCell"/>
</dbReference>
<evidence type="ECO:0000313" key="9">
    <source>
        <dbReference type="Proteomes" id="UP000680038"/>
    </source>
</evidence>
<comment type="subcellular location">
    <subcellularLocation>
        <location evidence="1">Cell outer membrane</location>
    </subcellularLocation>
</comment>
<reference evidence="8" key="1">
    <citation type="submission" date="2021-04" db="EMBL/GenBank/DDBJ databases">
        <authorList>
            <person name="Rodrigo-Torres L."/>
            <person name="Arahal R. D."/>
            <person name="Lucena T."/>
        </authorList>
    </citation>
    <scope>NUCLEOTIDE SEQUENCE</scope>
    <source>
        <strain evidence="8">CECT 9275</strain>
    </source>
</reference>
<dbReference type="EMBL" id="CAJRAF010000002">
    <property type="protein sequence ID" value="CAG5012951.1"/>
    <property type="molecule type" value="Genomic_DNA"/>
</dbReference>
<dbReference type="PROSITE" id="PS51257">
    <property type="entry name" value="PROKAR_LIPOPROTEIN"/>
    <property type="match status" value="1"/>
</dbReference>
<keyword evidence="9" id="KW-1185">Reference proteome</keyword>
<dbReference type="InterPro" id="IPR011990">
    <property type="entry name" value="TPR-like_helical_dom_sf"/>
</dbReference>
<feature type="domain" description="SusD-like N-terminal" evidence="7">
    <location>
        <begin position="93"/>
        <end position="226"/>
    </location>
</feature>
<dbReference type="Pfam" id="PF07980">
    <property type="entry name" value="SusD_RagB"/>
    <property type="match status" value="1"/>
</dbReference>
<dbReference type="AlphaFoldDB" id="A0A916JG02"/>
<evidence type="ECO:0000259" key="7">
    <source>
        <dbReference type="Pfam" id="PF14322"/>
    </source>
</evidence>
<organism evidence="8 9">
    <name type="scientific">Dyadobacter helix</name>
    <dbReference type="NCBI Taxonomy" id="2822344"/>
    <lineage>
        <taxon>Bacteria</taxon>
        <taxon>Pseudomonadati</taxon>
        <taxon>Bacteroidota</taxon>
        <taxon>Cytophagia</taxon>
        <taxon>Cytophagales</taxon>
        <taxon>Spirosomataceae</taxon>
        <taxon>Dyadobacter</taxon>
    </lineage>
</organism>
<accession>A0A916JG02</accession>
<sequence>MIMRPYSFLIAFVLILSVSACTEIINQVPPSALTETTFFKTANDAEAAVTASYDAIQGDDPRWIVWGDARCDNLEVPVDIIGITDPTVLEFTQDNISTSSTYATWNKFFVSINRVNNILAKVPAIQDPSINAVRDRILGEAYFLRAFNYFFLTRLWGAVPLVLEPTISLNVDLKVSRVPAEVVLDQIVADLKEAESKLPVSYSANLDTRGRATKGAAQALLARVYLWKSSYNKTNEWQSVVDYTTKVIASPVYSLAPGASYASIFTAKNTAESIWELQYNYNNQELNTLVRLFIPRSTKVQTGGEQILIPSKKIENAFVNGDLRKAGAIFYSDSLSTYKNVRSVAKYQGTIVGASRFSDSNFIILRLADVILMKAEAQAQLGKVTEAIDLLNTIRKRAGLPNTTATTKEAVLIAIEEERFIELCFEGHRWYDLLRTGRVKAVLNTDKKALLPVHINDILINPNLLPQNPGY</sequence>
<dbReference type="InterPro" id="IPR033985">
    <property type="entry name" value="SusD-like_N"/>
</dbReference>
<name>A0A916JG02_9BACT</name>
<dbReference type="SUPFAM" id="SSF48452">
    <property type="entry name" value="TPR-like"/>
    <property type="match status" value="1"/>
</dbReference>
<evidence type="ECO:0000313" key="8">
    <source>
        <dbReference type="EMBL" id="CAG5012951.1"/>
    </source>
</evidence>
<feature type="domain" description="RagB/SusD" evidence="6">
    <location>
        <begin position="352"/>
        <end position="441"/>
    </location>
</feature>
<proteinExistence type="inferred from homology"/>
<evidence type="ECO:0000256" key="3">
    <source>
        <dbReference type="ARBA" id="ARBA00022729"/>
    </source>
</evidence>
<evidence type="ECO:0000256" key="5">
    <source>
        <dbReference type="ARBA" id="ARBA00023237"/>
    </source>
</evidence>
<dbReference type="InterPro" id="IPR012944">
    <property type="entry name" value="SusD_RagB_dom"/>
</dbReference>
<dbReference type="Gene3D" id="1.25.40.390">
    <property type="match status" value="1"/>
</dbReference>
<evidence type="ECO:0000256" key="2">
    <source>
        <dbReference type="ARBA" id="ARBA00006275"/>
    </source>
</evidence>
<dbReference type="CDD" id="cd08977">
    <property type="entry name" value="SusD"/>
    <property type="match status" value="1"/>
</dbReference>
<keyword evidence="3" id="KW-0732">Signal</keyword>
<comment type="similarity">
    <text evidence="2">Belongs to the SusD family.</text>
</comment>
<dbReference type="Proteomes" id="UP000680038">
    <property type="component" value="Unassembled WGS sequence"/>
</dbReference>
<comment type="caution">
    <text evidence="8">The sequence shown here is derived from an EMBL/GenBank/DDBJ whole genome shotgun (WGS) entry which is preliminary data.</text>
</comment>
<evidence type="ECO:0000259" key="6">
    <source>
        <dbReference type="Pfam" id="PF07980"/>
    </source>
</evidence>
<evidence type="ECO:0000256" key="1">
    <source>
        <dbReference type="ARBA" id="ARBA00004442"/>
    </source>
</evidence>
<protein>
    <submittedName>
        <fullName evidence="8">SusD-like protein P38</fullName>
    </submittedName>
</protein>
<gene>
    <name evidence="8" type="ORF">DYBT9275_05292</name>
</gene>
<keyword evidence="5" id="KW-0998">Cell outer membrane</keyword>